<keyword evidence="1" id="KW-0812">Transmembrane</keyword>
<keyword evidence="1" id="KW-1133">Transmembrane helix</keyword>
<dbReference type="InParanoid" id="A7APW2"/>
<dbReference type="eggNOG" id="ENOG502QXCB">
    <property type="taxonomic scope" value="Eukaryota"/>
</dbReference>
<dbReference type="EMBL" id="AAXT01000001">
    <property type="protein sequence ID" value="EDO08596.1"/>
    <property type="molecule type" value="Genomic_DNA"/>
</dbReference>
<dbReference type="RefSeq" id="XP_001612164.1">
    <property type="nucleotide sequence ID" value="XM_001612114.1"/>
</dbReference>
<feature type="transmembrane region" description="Helical" evidence="1">
    <location>
        <begin position="87"/>
        <end position="106"/>
    </location>
</feature>
<accession>A7APW2</accession>
<reference evidence="3" key="2">
    <citation type="journal article" date="2020" name="Data Brief">
        <title>Transcriptome dataset of Babesia bovis life stages within vertebrate and invertebrate hosts.</title>
        <authorList>
            <person name="Ueti M.W."/>
            <person name="Johnson W.C."/>
            <person name="Kappmeyer L.S."/>
            <person name="Herndon D.R."/>
            <person name="Mousel M.R."/>
            <person name="Reif K.E."/>
            <person name="Taus N.S."/>
            <person name="Ifeonu O.O."/>
            <person name="Silva J.C."/>
            <person name="Suarez C.E."/>
            <person name="Brayton K.A."/>
        </authorList>
    </citation>
    <scope>NUCLEOTIDE SEQUENCE [LARGE SCALE GENOMIC DNA]</scope>
</reference>
<reference evidence="2 3" key="1">
    <citation type="journal article" date="2007" name="PLoS Pathog.">
        <title>Genome sequence of Babesia bovis and comparative analysis of apicomplexan hemoprotozoa.</title>
        <authorList>
            <person name="Brayton K.A."/>
            <person name="Lau A.O.T."/>
            <person name="Herndon D.R."/>
            <person name="Hannick L."/>
            <person name="Kappmeyer L.S."/>
            <person name="Berens S.J."/>
            <person name="Bidwell S.L."/>
            <person name="Brown W.C."/>
            <person name="Crabtree J."/>
            <person name="Fadrosh D."/>
            <person name="Feldblum T."/>
            <person name="Forberger H.A."/>
            <person name="Haas B.J."/>
            <person name="Howell J.M."/>
            <person name="Khouri H."/>
            <person name="Koo H."/>
            <person name="Mann D.J."/>
            <person name="Norimine J."/>
            <person name="Paulsen I.T."/>
            <person name="Radune D."/>
            <person name="Ren Q."/>
            <person name="Smith R.K. Jr."/>
            <person name="Suarez C.E."/>
            <person name="White O."/>
            <person name="Wortman J.R."/>
            <person name="Knowles D.P. Jr."/>
            <person name="McElwain T.F."/>
            <person name="Nene V.M."/>
        </authorList>
    </citation>
    <scope>NUCLEOTIDE SEQUENCE [LARGE SCALE GENOMIC DNA]</scope>
    <source>
        <strain evidence="2">T2Bo</strain>
    </source>
</reference>
<feature type="transmembrane region" description="Helical" evidence="1">
    <location>
        <begin position="315"/>
        <end position="332"/>
    </location>
</feature>
<dbReference type="AlphaFoldDB" id="A7APW2"/>
<name>A7APW2_BABBO</name>
<evidence type="ECO:0000256" key="1">
    <source>
        <dbReference type="SAM" id="Phobius"/>
    </source>
</evidence>
<dbReference type="Proteomes" id="UP000002173">
    <property type="component" value="Unassembled WGS sequence"/>
</dbReference>
<keyword evidence="3" id="KW-1185">Reference proteome</keyword>
<organism evidence="2 3">
    <name type="scientific">Babesia bovis</name>
    <dbReference type="NCBI Taxonomy" id="5865"/>
    <lineage>
        <taxon>Eukaryota</taxon>
        <taxon>Sar</taxon>
        <taxon>Alveolata</taxon>
        <taxon>Apicomplexa</taxon>
        <taxon>Aconoidasida</taxon>
        <taxon>Piroplasmida</taxon>
        <taxon>Babesiidae</taxon>
        <taxon>Babesia</taxon>
    </lineage>
</organism>
<keyword evidence="1" id="KW-0472">Membrane</keyword>
<dbReference type="KEGG" id="bbo:BBOV_III010420"/>
<dbReference type="GeneID" id="5480422"/>
<comment type="caution">
    <text evidence="2">The sequence shown here is derived from an EMBL/GenBank/DDBJ whole genome shotgun (WGS) entry which is preliminary data.</text>
</comment>
<dbReference type="VEuPathDB" id="PiroplasmaDB:BBOV_III010420"/>
<feature type="transmembrane region" description="Helical" evidence="1">
    <location>
        <begin position="257"/>
        <end position="277"/>
    </location>
</feature>
<dbReference type="OMA" id="NNIRCLV"/>
<gene>
    <name evidence="2" type="ORF">BBOV_III010420</name>
</gene>
<reference evidence="3" key="3">
    <citation type="journal article" date="2021" name="Int. J. Parasitol.">
        <title>Comparative analysis of gene expression between Babesia bovis blood stages and kinetes allowed by improved genome annotation.</title>
        <authorList>
            <person name="Ueti M.W."/>
            <person name="Johnson W.C."/>
            <person name="Kappmeyer L.S."/>
            <person name="Herndon D.R."/>
            <person name="Mousel M.R."/>
            <person name="Reif K.E."/>
            <person name="Taus N.S."/>
            <person name="Ifeonu O.O."/>
            <person name="Silva J.C."/>
            <person name="Suarez C.E."/>
            <person name="Brayton K.A."/>
        </authorList>
    </citation>
    <scope>NUCLEOTIDE SEQUENCE [LARGE SCALE GENOMIC DNA]</scope>
</reference>
<evidence type="ECO:0000313" key="2">
    <source>
        <dbReference type="EMBL" id="EDO08596.1"/>
    </source>
</evidence>
<feature type="transmembrane region" description="Helical" evidence="1">
    <location>
        <begin position="283"/>
        <end position="303"/>
    </location>
</feature>
<protein>
    <submittedName>
        <fullName evidence="2">Uncharacterized protein</fullName>
    </submittedName>
</protein>
<sequence>MSAHLMQAGFGLANYLHTALSPAPLRSDDVPTGFDQPSDRQCRPPAMIHSLIDSGRFYFRLTHQNALNNLICVFMPVGKVRHLVPDLYIPVVSVYTFLLLRSIYVSTLRKGPYHLHEALTRTFTRMGLIFAAEFILFSGLLYATQPSLAPLDGISQQSQPGTNNSQVNTLGQPNNAFGGYMDGTIGNSTGTYSNNPFDHSGNKQSQHGVASYNSPPFGQMAPSNGNMNEFRGATKYFGEDMTLPLSGRSAIRIAQKLFIIGYKYILLNCYILLAFIAPIRAAMLPMAVYVCLCSLLFSLRMIVSLHPKEGNKQNPLIFVFPFLQPLFCYFLIPA</sequence>
<evidence type="ECO:0000313" key="3">
    <source>
        <dbReference type="Proteomes" id="UP000002173"/>
    </source>
</evidence>
<proteinExistence type="predicted"/>